<name>A0A9D4KTI7_DREPO</name>
<evidence type="ECO:0000313" key="2">
    <source>
        <dbReference type="EMBL" id="KAH3845616.1"/>
    </source>
</evidence>
<feature type="transmembrane region" description="Helical" evidence="1">
    <location>
        <begin position="92"/>
        <end position="121"/>
    </location>
</feature>
<comment type="caution">
    <text evidence="2">The sequence shown here is derived from an EMBL/GenBank/DDBJ whole genome shotgun (WGS) entry which is preliminary data.</text>
</comment>
<evidence type="ECO:0000256" key="1">
    <source>
        <dbReference type="SAM" id="Phobius"/>
    </source>
</evidence>
<reference evidence="2" key="2">
    <citation type="submission" date="2020-11" db="EMBL/GenBank/DDBJ databases">
        <authorList>
            <person name="McCartney M.A."/>
            <person name="Auch B."/>
            <person name="Kono T."/>
            <person name="Mallez S."/>
            <person name="Becker A."/>
            <person name="Gohl D.M."/>
            <person name="Silverstein K.A.T."/>
            <person name="Koren S."/>
            <person name="Bechman K.B."/>
            <person name="Herman A."/>
            <person name="Abrahante J.E."/>
            <person name="Garbe J."/>
        </authorList>
    </citation>
    <scope>NUCLEOTIDE SEQUENCE</scope>
    <source>
        <strain evidence="2">Duluth1</strain>
        <tissue evidence="2">Whole animal</tissue>
    </source>
</reference>
<evidence type="ECO:0000313" key="3">
    <source>
        <dbReference type="Proteomes" id="UP000828390"/>
    </source>
</evidence>
<keyword evidence="1" id="KW-0812">Transmembrane</keyword>
<organism evidence="2 3">
    <name type="scientific">Dreissena polymorpha</name>
    <name type="common">Zebra mussel</name>
    <name type="synonym">Mytilus polymorpha</name>
    <dbReference type="NCBI Taxonomy" id="45954"/>
    <lineage>
        <taxon>Eukaryota</taxon>
        <taxon>Metazoa</taxon>
        <taxon>Spiralia</taxon>
        <taxon>Lophotrochozoa</taxon>
        <taxon>Mollusca</taxon>
        <taxon>Bivalvia</taxon>
        <taxon>Autobranchia</taxon>
        <taxon>Heteroconchia</taxon>
        <taxon>Euheterodonta</taxon>
        <taxon>Imparidentia</taxon>
        <taxon>Neoheterodontei</taxon>
        <taxon>Myida</taxon>
        <taxon>Dreissenoidea</taxon>
        <taxon>Dreissenidae</taxon>
        <taxon>Dreissena</taxon>
    </lineage>
</organism>
<dbReference type="Proteomes" id="UP000828390">
    <property type="component" value="Unassembled WGS sequence"/>
</dbReference>
<accession>A0A9D4KTI7</accession>
<keyword evidence="1" id="KW-1133">Transmembrane helix</keyword>
<keyword evidence="3" id="KW-1185">Reference proteome</keyword>
<protein>
    <submittedName>
        <fullName evidence="2">Uncharacterized protein</fullName>
    </submittedName>
</protein>
<proteinExistence type="predicted"/>
<gene>
    <name evidence="2" type="ORF">DPMN_087898</name>
</gene>
<sequence length="129" mass="14302">MLLVLAFISRLITFCVLSTGVYLGAFYISSCLGTVLISSLAGYLLSTDLGGLGSQLWALLNRNRVSAVRDWAPVRNGSPVKKFLWKWGVLEIVYHTVMLAVVGVVAGITLLFNCSFCYYTYNFYELNNV</sequence>
<keyword evidence="1" id="KW-0472">Membrane</keyword>
<dbReference type="AlphaFoldDB" id="A0A9D4KTI7"/>
<dbReference type="EMBL" id="JAIWYP010000003">
    <property type="protein sequence ID" value="KAH3845616.1"/>
    <property type="molecule type" value="Genomic_DNA"/>
</dbReference>
<reference evidence="2" key="1">
    <citation type="journal article" date="2019" name="bioRxiv">
        <title>The Genome of the Zebra Mussel, Dreissena polymorpha: A Resource for Invasive Species Research.</title>
        <authorList>
            <person name="McCartney M.A."/>
            <person name="Auch B."/>
            <person name="Kono T."/>
            <person name="Mallez S."/>
            <person name="Zhang Y."/>
            <person name="Obille A."/>
            <person name="Becker A."/>
            <person name="Abrahante J.E."/>
            <person name="Garbe J."/>
            <person name="Badalamenti J.P."/>
            <person name="Herman A."/>
            <person name="Mangelson H."/>
            <person name="Liachko I."/>
            <person name="Sullivan S."/>
            <person name="Sone E.D."/>
            <person name="Koren S."/>
            <person name="Silverstein K.A.T."/>
            <person name="Beckman K.B."/>
            <person name="Gohl D.M."/>
        </authorList>
    </citation>
    <scope>NUCLEOTIDE SEQUENCE</scope>
    <source>
        <strain evidence="2">Duluth1</strain>
        <tissue evidence="2">Whole animal</tissue>
    </source>
</reference>